<evidence type="ECO:0000256" key="4">
    <source>
        <dbReference type="ARBA" id="ARBA00022705"/>
    </source>
</evidence>
<dbReference type="PANTHER" id="PTHR23061">
    <property type="entry name" value="DNA POLYMERASE 2 ALPHA 70 KDA SUBUNIT"/>
    <property type="match status" value="1"/>
</dbReference>
<feature type="domain" description="DNA polymerase alpha/delta/epsilon subunit B" evidence="6">
    <location>
        <begin position="301"/>
        <end position="526"/>
    </location>
</feature>
<reference evidence="9 10" key="1">
    <citation type="journal article" date="2017" name="Curr. Biol.">
        <title>Genome architecture and evolution of a unichromosomal asexual nematode.</title>
        <authorList>
            <person name="Fradin H."/>
            <person name="Zegar C."/>
            <person name="Gutwein M."/>
            <person name="Lucas J."/>
            <person name="Kovtun M."/>
            <person name="Corcoran D."/>
            <person name="Baugh L.R."/>
            <person name="Kiontke K."/>
            <person name="Gunsalus K."/>
            <person name="Fitch D.H."/>
            <person name="Piano F."/>
        </authorList>
    </citation>
    <scope>NUCLEOTIDE SEQUENCE [LARGE SCALE GENOMIC DNA]</scope>
    <source>
        <strain evidence="9">PF1309</strain>
    </source>
</reference>
<dbReference type="AlphaFoldDB" id="A0A2A2KJA1"/>
<feature type="domain" description="DNA polymerase alpha subunit B N-terminal" evidence="7">
    <location>
        <begin position="9"/>
        <end position="76"/>
    </location>
</feature>
<dbReference type="GO" id="GO:0005658">
    <property type="term" value="C:alpha DNA polymerase:primase complex"/>
    <property type="evidence" value="ECO:0007669"/>
    <property type="project" value="TreeGrafter"/>
</dbReference>
<sequence length="582" mass="64235">MDDETIDYEWLSGSLEDFGYGVEEDVKIINKLKQLCTEFNKTSDSMLDDVMAALLNNKKKTLNYFIVEQLEQELEKKLKKTLGTPTAKPHVSRITQIGKSPAPVKRKLDDLNALVASPAVDGDFEKRKDVGKIVSSLKGKLFQSSGKAAKISIGLVTEPVPQFYASDKPAYVINAKSERMTKMANIFKEQYPEITEWHNAAIISPESVFVYGEVVNDIWEGQPFGEGNPATLLVDDENGSLVKLDLTNIKDFCLFSGMIIAMQGVNENGETFVASKLFQLQSPALPKIQPENLVDSGNLHIMVACGPFTSNVNCSYSHLQMFLDLVKEQKPNIVILMGPFVDRRNKSLTEKDKNTVAITYETQHEAVLLMIARALEGTSTHVILQPNAQRDACLVPEFPCSPLQVPGEISRILGEVAFVISRNFYYYFFNFQRLHLISDPAIISVNGIQIGMVGPDILAHLSKSTWLVQDESDSQPSMDRITRLAASLLSQRLLYPLCPPHIPASLCNISSNTSFSVSPHLIILPSMLIACLKPIPSASLAINPSSLCRGASGSYLNCKISPGLMKENTNVADCGQFEIVKI</sequence>
<dbReference type="InterPro" id="IPR016722">
    <property type="entry name" value="DNA_pol_alpha_bsu"/>
</dbReference>
<keyword evidence="10" id="KW-1185">Reference proteome</keyword>
<dbReference type="Gene3D" id="1.10.8.530">
    <property type="entry name" value="DNA polymerase alpha-primase, subunit B, N-terminal domain"/>
    <property type="match status" value="1"/>
</dbReference>
<dbReference type="OrthoDB" id="336885at2759"/>
<dbReference type="EMBL" id="LIAE01008457">
    <property type="protein sequence ID" value="PAV73909.1"/>
    <property type="molecule type" value="Genomic_DNA"/>
</dbReference>
<accession>A0A2A2KJA1</accession>
<evidence type="ECO:0000256" key="2">
    <source>
        <dbReference type="ARBA" id="ARBA00007299"/>
    </source>
</evidence>
<dbReference type="Gene3D" id="3.60.21.60">
    <property type="match status" value="2"/>
</dbReference>
<dbReference type="Pfam" id="PF22062">
    <property type="entry name" value="OB_DPOA2"/>
    <property type="match status" value="1"/>
</dbReference>
<dbReference type="InterPro" id="IPR007185">
    <property type="entry name" value="DNA_pol_a/d/e_bsu"/>
</dbReference>
<keyword evidence="4" id="KW-0235">DNA replication</keyword>
<feature type="domain" description="DNA polymerase alpha subunit B OB" evidence="8">
    <location>
        <begin position="177"/>
        <end position="279"/>
    </location>
</feature>
<dbReference type="InterPro" id="IPR013627">
    <property type="entry name" value="Pol_alpha_B_N"/>
</dbReference>
<comment type="caution">
    <text evidence="9">The sequence shown here is derived from an EMBL/GenBank/DDBJ whole genome shotgun (WGS) entry which is preliminary data.</text>
</comment>
<evidence type="ECO:0000259" key="6">
    <source>
        <dbReference type="Pfam" id="PF04042"/>
    </source>
</evidence>
<dbReference type="Proteomes" id="UP000218231">
    <property type="component" value="Unassembled WGS sequence"/>
</dbReference>
<evidence type="ECO:0000259" key="7">
    <source>
        <dbReference type="Pfam" id="PF08418"/>
    </source>
</evidence>
<gene>
    <name evidence="9" type="ORF">WR25_07719</name>
</gene>
<dbReference type="Pfam" id="PF04042">
    <property type="entry name" value="DNA_pol_E_B"/>
    <property type="match status" value="1"/>
</dbReference>
<organism evidence="9 10">
    <name type="scientific">Diploscapter pachys</name>
    <dbReference type="NCBI Taxonomy" id="2018661"/>
    <lineage>
        <taxon>Eukaryota</taxon>
        <taxon>Metazoa</taxon>
        <taxon>Ecdysozoa</taxon>
        <taxon>Nematoda</taxon>
        <taxon>Chromadorea</taxon>
        <taxon>Rhabditida</taxon>
        <taxon>Rhabditina</taxon>
        <taxon>Rhabditomorpha</taxon>
        <taxon>Rhabditoidea</taxon>
        <taxon>Rhabditidae</taxon>
        <taxon>Diploscapter</taxon>
    </lineage>
</organism>
<evidence type="ECO:0000256" key="1">
    <source>
        <dbReference type="ARBA" id="ARBA00004123"/>
    </source>
</evidence>
<dbReference type="GO" id="GO:0006270">
    <property type="term" value="P:DNA replication initiation"/>
    <property type="evidence" value="ECO:0007669"/>
    <property type="project" value="TreeGrafter"/>
</dbReference>
<evidence type="ECO:0000313" key="9">
    <source>
        <dbReference type="EMBL" id="PAV73909.1"/>
    </source>
</evidence>
<dbReference type="InterPro" id="IPR054300">
    <property type="entry name" value="OB_DPOA2"/>
</dbReference>
<name>A0A2A2KJA1_9BILA</name>
<proteinExistence type="inferred from homology"/>
<dbReference type="InterPro" id="IPR043034">
    <property type="entry name" value="DNA_pol_alpha_B_N_sf"/>
</dbReference>
<evidence type="ECO:0000313" key="10">
    <source>
        <dbReference type="Proteomes" id="UP000218231"/>
    </source>
</evidence>
<evidence type="ECO:0000256" key="3">
    <source>
        <dbReference type="ARBA" id="ARBA00018596"/>
    </source>
</evidence>
<protein>
    <recommendedName>
        <fullName evidence="3">DNA polymerase alpha subunit B</fullName>
    </recommendedName>
</protein>
<evidence type="ECO:0000259" key="8">
    <source>
        <dbReference type="Pfam" id="PF22062"/>
    </source>
</evidence>
<keyword evidence="5" id="KW-0539">Nucleus</keyword>
<dbReference type="STRING" id="2018661.A0A2A2KJA1"/>
<dbReference type="GO" id="GO:0003677">
    <property type="term" value="F:DNA binding"/>
    <property type="evidence" value="ECO:0007669"/>
    <property type="project" value="InterPro"/>
</dbReference>
<comment type="similarity">
    <text evidence="2">Belongs to the DNA polymerase alpha subunit B family.</text>
</comment>
<dbReference type="PANTHER" id="PTHR23061:SF12">
    <property type="entry name" value="DNA POLYMERASE ALPHA SUBUNIT B"/>
    <property type="match status" value="1"/>
</dbReference>
<comment type="subcellular location">
    <subcellularLocation>
        <location evidence="1">Nucleus</location>
    </subcellularLocation>
</comment>
<dbReference type="Pfam" id="PF08418">
    <property type="entry name" value="Pol_alpha_B_N"/>
    <property type="match status" value="1"/>
</dbReference>
<evidence type="ECO:0000256" key="5">
    <source>
        <dbReference type="ARBA" id="ARBA00023242"/>
    </source>
</evidence>